<evidence type="ECO:0000313" key="5">
    <source>
        <dbReference type="Proteomes" id="UP001642540"/>
    </source>
</evidence>
<evidence type="ECO:0000256" key="2">
    <source>
        <dbReference type="SAM" id="SignalP"/>
    </source>
</evidence>
<dbReference type="InterPro" id="IPR002557">
    <property type="entry name" value="Chitin-bd_dom"/>
</dbReference>
<dbReference type="EMBL" id="CAXLJM020000053">
    <property type="protein sequence ID" value="CAL8116690.1"/>
    <property type="molecule type" value="Genomic_DNA"/>
</dbReference>
<organism evidence="4 5">
    <name type="scientific">Orchesella dallaii</name>
    <dbReference type="NCBI Taxonomy" id="48710"/>
    <lineage>
        <taxon>Eukaryota</taxon>
        <taxon>Metazoa</taxon>
        <taxon>Ecdysozoa</taxon>
        <taxon>Arthropoda</taxon>
        <taxon>Hexapoda</taxon>
        <taxon>Collembola</taxon>
        <taxon>Entomobryomorpha</taxon>
        <taxon>Entomobryoidea</taxon>
        <taxon>Orchesellidae</taxon>
        <taxon>Orchesellinae</taxon>
        <taxon>Orchesella</taxon>
    </lineage>
</organism>
<dbReference type="SUPFAM" id="SSF53474">
    <property type="entry name" value="alpha/beta-Hydrolases"/>
    <property type="match status" value="1"/>
</dbReference>
<feature type="signal peptide" evidence="2">
    <location>
        <begin position="1"/>
        <end position="21"/>
    </location>
</feature>
<feature type="domain" description="Chitin-binding type-2" evidence="3">
    <location>
        <begin position="362"/>
        <end position="419"/>
    </location>
</feature>
<dbReference type="InterPro" id="IPR036508">
    <property type="entry name" value="Chitin-bd_dom_sf"/>
</dbReference>
<dbReference type="PANTHER" id="PTHR42972:SF8">
    <property type="entry name" value="POLYHYDROXYBUTYRATE DEPOLYMERASE"/>
    <property type="match status" value="1"/>
</dbReference>
<gene>
    <name evidence="4" type="ORF">ODALV1_LOCUS17377</name>
</gene>
<dbReference type="PROSITE" id="PS50940">
    <property type="entry name" value="CHIT_BIND_II"/>
    <property type="match status" value="1"/>
</dbReference>
<feature type="region of interest" description="Disordered" evidence="1">
    <location>
        <begin position="334"/>
        <end position="362"/>
    </location>
</feature>
<dbReference type="SMART" id="SM00494">
    <property type="entry name" value="ChtBD2"/>
    <property type="match status" value="1"/>
</dbReference>
<dbReference type="PANTHER" id="PTHR42972">
    <property type="entry name" value="TOL-PAL SYSTEM PROTEIN TOLB"/>
    <property type="match status" value="1"/>
</dbReference>
<evidence type="ECO:0000256" key="1">
    <source>
        <dbReference type="SAM" id="MobiDB-lite"/>
    </source>
</evidence>
<keyword evidence="5" id="KW-1185">Reference proteome</keyword>
<dbReference type="Gene3D" id="2.170.140.10">
    <property type="entry name" value="Chitin binding domain"/>
    <property type="match status" value="1"/>
</dbReference>
<protein>
    <recommendedName>
        <fullName evidence="3">Chitin-binding type-2 domain-containing protein</fullName>
    </recommendedName>
</protein>
<evidence type="ECO:0000313" key="4">
    <source>
        <dbReference type="EMBL" id="CAL8116690.1"/>
    </source>
</evidence>
<reference evidence="4 5" key="1">
    <citation type="submission" date="2024-08" db="EMBL/GenBank/DDBJ databases">
        <authorList>
            <person name="Cucini C."/>
            <person name="Frati F."/>
        </authorList>
    </citation>
    <scope>NUCLEOTIDE SEQUENCE [LARGE SCALE GENOMIC DNA]</scope>
</reference>
<accession>A0ABP1R3C7</accession>
<dbReference type="SUPFAM" id="SSF57625">
    <property type="entry name" value="Invertebrate chitin-binding proteins"/>
    <property type="match status" value="1"/>
</dbReference>
<proteinExistence type="predicted"/>
<dbReference type="Proteomes" id="UP001642540">
    <property type="component" value="Unassembled WGS sequence"/>
</dbReference>
<feature type="chain" id="PRO_5046257042" description="Chitin-binding type-2 domain-containing protein" evidence="2">
    <location>
        <begin position="22"/>
        <end position="422"/>
    </location>
</feature>
<comment type="caution">
    <text evidence="4">The sequence shown here is derived from an EMBL/GenBank/DDBJ whole genome shotgun (WGS) entry which is preliminary data.</text>
</comment>
<keyword evidence="2" id="KW-0732">Signal</keyword>
<dbReference type="InterPro" id="IPR029058">
    <property type="entry name" value="AB_hydrolase_fold"/>
</dbReference>
<evidence type="ECO:0000259" key="3">
    <source>
        <dbReference type="PROSITE" id="PS50940"/>
    </source>
</evidence>
<dbReference type="Gene3D" id="3.40.50.1820">
    <property type="entry name" value="alpha/beta hydrolase"/>
    <property type="match status" value="2"/>
</dbReference>
<dbReference type="Pfam" id="PF01607">
    <property type="entry name" value="CBM_14"/>
    <property type="match status" value="1"/>
</dbReference>
<name>A0ABP1R3C7_9HEXA</name>
<sequence length="422" mass="45549">MVWARACILAALLNISRTVFGADQLQSYNVDKSTITVSGLSSGGAMAMQYHVAFSSDIQGAAIFGGIPYACAKGGYKSIPKCLFHPDTINVLDLVQEINDLSSANKIDNASNLDGKNVFVFHGTKDTIVKPGCGRKLEEVYKIFGGVTKTEYKIEAGHGFPTNFYGGECGSVSAATHFINNCNYHGSHIAMNYLLGGSLASPASSAEGQFLEYDQTEFGANNVSSMGSTGYVYVPKGCQDRKNQCKLHIAFHGCLQSKTNLNDTYATKTGYLEVAEANNIIVLFPQTSPYHHKNHMACWDFWGYLNSDFLNKDGVHMKAVHAMQLRVSTCETSTGCNPSGGSEPPVNKTPMTRGPTVPTGASGECENSTIEFQSFPGDCRYYILCGCGANVRLECAPGLYFDPAIGKCNFMQLVSGCNTKLR</sequence>